<feature type="region of interest" description="Disordered" evidence="1">
    <location>
        <begin position="341"/>
        <end position="440"/>
    </location>
</feature>
<sequence length="656" mass="71067">MQYTRSLDLPKSNVSSAVKADLASERKRPRPAPSALPPARVLSESRSNLVAESAQGPQPVPVFPQPPQNLPAAPARPPPRPQPPENMRGPVPVPLRSHQADLSRFFTVCGWIKRRRTCLIGVTRLPTQKTDQGIKPVRTQLEAPDLTDVRIPRGPITRAWARRIEPLTTHSQTPALLCNVADLLAFDIGRDLGLGIGEVRLQGIYLDPPWRARRVAGDVMSVRDVAAVLHRALRYMKAGLVFIWIDKSVQSDVVAVFEGMTPGPVNDFSFDLRGRFGDRGVFAYLALDLTEPKPDEVYETIETLLHGALAETPSGLLELWAPKGGHTGWISVHQRVATFVPKPNPIPASRDATRPSADVSTRSRWWVPPPRPGTVLARSAVPRPLASHPPPARVPPPARAPPPALPPPPARFPPPALPPPPARFPAPALPPPPARIPAPALQPPTAVVHAAALPPPTSLPPPPVLAPPPRLPQEECADEELDWMVGDEEWGAIEAAMDEAEAVGLRGDAASRGEELDCEMRSRPSPFVSVDSIGETARLFLLKPAPRSEGSSYFCAPTNDDDVSAPRTLVERTPKPPRSTREANVRGRVDPSRSESLLPAPRKTPLTPSATDHPISSPIPARPRCAFMTAESIGAEVVLVAEVGRVPSSSWFEYIF</sequence>
<evidence type="ECO:0000313" key="2">
    <source>
        <dbReference type="EMBL" id="RKO86862.1"/>
    </source>
</evidence>
<dbReference type="OrthoDB" id="426718at2759"/>
<keyword evidence="3" id="KW-1185">Reference proteome</keyword>
<gene>
    <name evidence="2" type="ORF">BDK51DRAFT_49126</name>
</gene>
<name>A0A4P9W4M7_9FUNG</name>
<dbReference type="Proteomes" id="UP000269721">
    <property type="component" value="Unassembled WGS sequence"/>
</dbReference>
<feature type="compositionally biased region" description="Pro residues" evidence="1">
    <location>
        <begin position="58"/>
        <end position="84"/>
    </location>
</feature>
<reference evidence="3" key="1">
    <citation type="journal article" date="2018" name="Nat. Microbiol.">
        <title>Leveraging single-cell genomics to expand the fungal tree of life.</title>
        <authorList>
            <person name="Ahrendt S.R."/>
            <person name="Quandt C.A."/>
            <person name="Ciobanu D."/>
            <person name="Clum A."/>
            <person name="Salamov A."/>
            <person name="Andreopoulos B."/>
            <person name="Cheng J.F."/>
            <person name="Woyke T."/>
            <person name="Pelin A."/>
            <person name="Henrissat B."/>
            <person name="Reynolds N.K."/>
            <person name="Benny G.L."/>
            <person name="Smith M.E."/>
            <person name="James T.Y."/>
            <person name="Grigoriev I.V."/>
        </authorList>
    </citation>
    <scope>NUCLEOTIDE SEQUENCE [LARGE SCALE GENOMIC DNA]</scope>
</reference>
<protein>
    <submittedName>
        <fullName evidence="2">Uncharacterized protein</fullName>
    </submittedName>
</protein>
<feature type="compositionally biased region" description="Pro residues" evidence="1">
    <location>
        <begin position="387"/>
        <end position="440"/>
    </location>
</feature>
<feature type="compositionally biased region" description="Basic and acidic residues" evidence="1">
    <location>
        <begin position="569"/>
        <end position="593"/>
    </location>
</feature>
<organism evidence="2 3">
    <name type="scientific">Blyttiomyces helicus</name>
    <dbReference type="NCBI Taxonomy" id="388810"/>
    <lineage>
        <taxon>Eukaryota</taxon>
        <taxon>Fungi</taxon>
        <taxon>Fungi incertae sedis</taxon>
        <taxon>Chytridiomycota</taxon>
        <taxon>Chytridiomycota incertae sedis</taxon>
        <taxon>Chytridiomycetes</taxon>
        <taxon>Chytridiomycetes incertae sedis</taxon>
        <taxon>Blyttiomyces</taxon>
    </lineage>
</organism>
<feature type="region of interest" description="Disordered" evidence="1">
    <location>
        <begin position="547"/>
        <end position="618"/>
    </location>
</feature>
<accession>A0A4P9W4M7</accession>
<evidence type="ECO:0000256" key="1">
    <source>
        <dbReference type="SAM" id="MobiDB-lite"/>
    </source>
</evidence>
<feature type="region of interest" description="Disordered" evidence="1">
    <location>
        <begin position="1"/>
        <end position="95"/>
    </location>
</feature>
<dbReference type="EMBL" id="KZ997851">
    <property type="protein sequence ID" value="RKO86862.1"/>
    <property type="molecule type" value="Genomic_DNA"/>
</dbReference>
<proteinExistence type="predicted"/>
<dbReference type="AlphaFoldDB" id="A0A4P9W4M7"/>
<evidence type="ECO:0000313" key="3">
    <source>
        <dbReference type="Proteomes" id="UP000269721"/>
    </source>
</evidence>
<dbReference type="PRINTS" id="PR01217">
    <property type="entry name" value="PRICHEXTENSN"/>
</dbReference>